<dbReference type="GO" id="GO:0008270">
    <property type="term" value="F:zinc ion binding"/>
    <property type="evidence" value="ECO:0007669"/>
    <property type="project" value="UniProtKB-KW"/>
</dbReference>
<dbReference type="FunFam" id="3.30.160.60:FF:000446">
    <property type="entry name" value="Zinc finger protein"/>
    <property type="match status" value="1"/>
</dbReference>
<feature type="domain" description="C2H2-type" evidence="11">
    <location>
        <begin position="469"/>
        <end position="496"/>
    </location>
</feature>
<comment type="subcellular location">
    <subcellularLocation>
        <location evidence="1">Nucleus</location>
    </subcellularLocation>
</comment>
<evidence type="ECO:0000256" key="10">
    <source>
        <dbReference type="PROSITE-ProRule" id="PRU00042"/>
    </source>
</evidence>
<protein>
    <recommendedName>
        <fullName evidence="11">C2H2-type domain-containing protein</fullName>
    </recommendedName>
</protein>
<keyword evidence="9" id="KW-0539">Nucleus</keyword>
<evidence type="ECO:0000313" key="12">
    <source>
        <dbReference type="EMBL" id="KAK3708512.1"/>
    </source>
</evidence>
<dbReference type="EMBL" id="JAWDGP010007692">
    <property type="protein sequence ID" value="KAK3708512.1"/>
    <property type="molecule type" value="Genomic_DNA"/>
</dbReference>
<dbReference type="Proteomes" id="UP001283361">
    <property type="component" value="Unassembled WGS sequence"/>
</dbReference>
<dbReference type="InterPro" id="IPR036236">
    <property type="entry name" value="Znf_C2H2_sf"/>
</dbReference>
<dbReference type="AlphaFoldDB" id="A0AAE0XSG7"/>
<dbReference type="PANTHER" id="PTHR24384">
    <property type="entry name" value="FINGER PUTATIVE TRANSCRIPTION FACTOR FAMILY-RELATED"/>
    <property type="match status" value="1"/>
</dbReference>
<proteinExistence type="predicted"/>
<evidence type="ECO:0000256" key="4">
    <source>
        <dbReference type="ARBA" id="ARBA00022771"/>
    </source>
</evidence>
<keyword evidence="6" id="KW-0805">Transcription regulation</keyword>
<evidence type="ECO:0000256" key="1">
    <source>
        <dbReference type="ARBA" id="ARBA00004123"/>
    </source>
</evidence>
<dbReference type="InterPro" id="IPR050752">
    <property type="entry name" value="C2H2-ZF_domain"/>
</dbReference>
<feature type="domain" description="C2H2-type" evidence="11">
    <location>
        <begin position="441"/>
        <end position="468"/>
    </location>
</feature>
<dbReference type="SUPFAM" id="SSF57667">
    <property type="entry name" value="beta-beta-alpha zinc fingers"/>
    <property type="match status" value="5"/>
</dbReference>
<evidence type="ECO:0000256" key="2">
    <source>
        <dbReference type="ARBA" id="ARBA00022723"/>
    </source>
</evidence>
<dbReference type="PROSITE" id="PS00028">
    <property type="entry name" value="ZINC_FINGER_C2H2_1"/>
    <property type="match status" value="6"/>
</dbReference>
<dbReference type="Pfam" id="PF00096">
    <property type="entry name" value="zf-C2H2"/>
    <property type="match status" value="4"/>
</dbReference>
<organism evidence="12 13">
    <name type="scientific">Elysia crispata</name>
    <name type="common">lettuce slug</name>
    <dbReference type="NCBI Taxonomy" id="231223"/>
    <lineage>
        <taxon>Eukaryota</taxon>
        <taxon>Metazoa</taxon>
        <taxon>Spiralia</taxon>
        <taxon>Lophotrochozoa</taxon>
        <taxon>Mollusca</taxon>
        <taxon>Gastropoda</taxon>
        <taxon>Heterobranchia</taxon>
        <taxon>Euthyneura</taxon>
        <taxon>Panpulmonata</taxon>
        <taxon>Sacoglossa</taxon>
        <taxon>Placobranchoidea</taxon>
        <taxon>Plakobranchidae</taxon>
        <taxon>Elysia</taxon>
    </lineage>
</organism>
<dbReference type="InterPro" id="IPR013087">
    <property type="entry name" value="Znf_C2H2_type"/>
</dbReference>
<keyword evidence="3" id="KW-0677">Repeat</keyword>
<dbReference type="GO" id="GO:0005634">
    <property type="term" value="C:nucleus"/>
    <property type="evidence" value="ECO:0007669"/>
    <property type="project" value="UniProtKB-SubCell"/>
</dbReference>
<feature type="domain" description="C2H2-type" evidence="11">
    <location>
        <begin position="351"/>
        <end position="379"/>
    </location>
</feature>
<dbReference type="SMART" id="SM00355">
    <property type="entry name" value="ZnF_C2H2"/>
    <property type="match status" value="12"/>
</dbReference>
<evidence type="ECO:0000256" key="6">
    <source>
        <dbReference type="ARBA" id="ARBA00023015"/>
    </source>
</evidence>
<dbReference type="Gene3D" id="3.30.160.60">
    <property type="entry name" value="Classic Zinc Finger"/>
    <property type="match status" value="7"/>
</dbReference>
<comment type="caution">
    <text evidence="12">The sequence shown here is derived from an EMBL/GenBank/DDBJ whole genome shotgun (WGS) entry which is preliminary data.</text>
</comment>
<feature type="domain" description="C2H2-type" evidence="11">
    <location>
        <begin position="211"/>
        <end position="237"/>
    </location>
</feature>
<evidence type="ECO:0000256" key="7">
    <source>
        <dbReference type="ARBA" id="ARBA00023125"/>
    </source>
</evidence>
<evidence type="ECO:0000256" key="8">
    <source>
        <dbReference type="ARBA" id="ARBA00023163"/>
    </source>
</evidence>
<dbReference type="FunFam" id="3.30.160.60:FF:000534">
    <property type="entry name" value="zinc finger protein 674"/>
    <property type="match status" value="1"/>
</dbReference>
<keyword evidence="7" id="KW-0238">DNA-binding</keyword>
<name>A0AAE0XSG7_9GAST</name>
<sequence length="597" mass="68545">MKCKKKFLYEVTSPGLLYLTLDDCDPIYIEFQQRLKLELCAVPGPSFKGLSVTLEPPTANQKDKINVTCGESAASEKTIIQEKAKTTRGENPFLEKIMSLPVTKEMCRDSTKRKHENNSDIRYLSGENTKSRVSLPFDEEKRIDSGKKIIISRVESGVENVGAEGDQLKGQNEREEYSSKHADVDKMAKPLTQGENRMYAQSEKDSEKGEFMCPCCKKGFSTKLGLKQHTKIASSHSYKCAVCKSTFPFRALCLIHMKKHKQVSDRAPQSVCDECGEDTGSRVNLKRHMFAHTKEFVYQCCLCEKKALTLKVFMHHQASHLRVGKFRCTCCGENFWTRTALTNHKMTVMNVKCSVCDKDFPNRTSRNLHMKVEHSDQMVSCKLCSHTQLFSPVDLLKHMEQHKRHKRKQCGICGVFVSRLDKHRLVHSRARDPQGLDYRPYMCDLCPKTFRRSDTLAHHMQTHSPEKSYKCHLCNKMFGTRASLRKHLKTHSGLMPFECEICGKRCLERSNLKTHMRVHSAMNVYHCQICSQGFKYKSSLDSHMRSKHSQRIADVAPILKHENPGPAFTDKTEYNETEISRQLSNLPHSRKLYSQEK</sequence>
<evidence type="ECO:0000256" key="5">
    <source>
        <dbReference type="ARBA" id="ARBA00022833"/>
    </source>
</evidence>
<feature type="domain" description="C2H2-type" evidence="11">
    <location>
        <begin position="525"/>
        <end position="553"/>
    </location>
</feature>
<reference evidence="12" key="1">
    <citation type="journal article" date="2023" name="G3 (Bethesda)">
        <title>A reference genome for the long-term kleptoplast-retaining sea slug Elysia crispata morphotype clarki.</title>
        <authorList>
            <person name="Eastman K.E."/>
            <person name="Pendleton A.L."/>
            <person name="Shaikh M.A."/>
            <person name="Suttiyut T."/>
            <person name="Ogas R."/>
            <person name="Tomko P."/>
            <person name="Gavelis G."/>
            <person name="Widhalm J.R."/>
            <person name="Wisecaver J.H."/>
        </authorList>
    </citation>
    <scope>NUCLEOTIDE SEQUENCE</scope>
    <source>
        <strain evidence="12">ECLA1</strain>
    </source>
</reference>
<gene>
    <name evidence="12" type="ORF">RRG08_067186</name>
</gene>
<keyword evidence="13" id="KW-1185">Reference proteome</keyword>
<keyword evidence="8" id="KW-0804">Transcription</keyword>
<feature type="domain" description="C2H2-type" evidence="11">
    <location>
        <begin position="497"/>
        <end position="524"/>
    </location>
</feature>
<dbReference type="PANTHER" id="PTHR24384:SF189">
    <property type="entry name" value="C2H2-TYPE DOMAIN-CONTAINING PROTEIN-RELATED"/>
    <property type="match status" value="1"/>
</dbReference>
<dbReference type="GO" id="GO:0000978">
    <property type="term" value="F:RNA polymerase II cis-regulatory region sequence-specific DNA binding"/>
    <property type="evidence" value="ECO:0007669"/>
    <property type="project" value="TreeGrafter"/>
</dbReference>
<evidence type="ECO:0000256" key="3">
    <source>
        <dbReference type="ARBA" id="ARBA00022737"/>
    </source>
</evidence>
<keyword evidence="4 10" id="KW-0863">Zinc-finger</keyword>
<dbReference type="FunFam" id="3.30.160.60:FF:000325">
    <property type="entry name" value="ZFP90 zinc finger protein"/>
    <property type="match status" value="1"/>
</dbReference>
<dbReference type="GO" id="GO:0000981">
    <property type="term" value="F:DNA-binding transcription factor activity, RNA polymerase II-specific"/>
    <property type="evidence" value="ECO:0007669"/>
    <property type="project" value="TreeGrafter"/>
</dbReference>
<evidence type="ECO:0000259" key="11">
    <source>
        <dbReference type="PROSITE" id="PS50157"/>
    </source>
</evidence>
<keyword evidence="5" id="KW-0862">Zinc</keyword>
<evidence type="ECO:0000313" key="13">
    <source>
        <dbReference type="Proteomes" id="UP001283361"/>
    </source>
</evidence>
<evidence type="ECO:0000256" key="9">
    <source>
        <dbReference type="ARBA" id="ARBA00023242"/>
    </source>
</evidence>
<keyword evidence="2" id="KW-0479">Metal-binding</keyword>
<feature type="domain" description="C2H2-type" evidence="11">
    <location>
        <begin position="270"/>
        <end position="297"/>
    </location>
</feature>
<accession>A0AAE0XSG7</accession>
<dbReference type="PROSITE" id="PS50157">
    <property type="entry name" value="ZINC_FINGER_C2H2_2"/>
    <property type="match status" value="7"/>
</dbReference>